<feature type="compositionally biased region" description="Basic and acidic residues" evidence="1">
    <location>
        <begin position="81"/>
        <end position="98"/>
    </location>
</feature>
<dbReference type="AlphaFoldDB" id="A0A0H5Q2D3"/>
<evidence type="ECO:0000256" key="2">
    <source>
        <dbReference type="SAM" id="Phobius"/>
    </source>
</evidence>
<reference evidence="3" key="1">
    <citation type="submission" date="2015-06" db="EMBL/GenBank/DDBJ databases">
        <authorList>
            <person name="Joergensen T."/>
        </authorList>
    </citation>
    <scope>NUCLEOTIDE SEQUENCE</scope>
    <source>
        <strain evidence="3">RGFK0970</strain>
    </source>
</reference>
<proteinExistence type="predicted"/>
<keyword evidence="2" id="KW-0812">Transmembrane</keyword>
<dbReference type="PROSITE" id="PS51257">
    <property type="entry name" value="PROKAR_LIPOPROTEIN"/>
    <property type="match status" value="1"/>
</dbReference>
<evidence type="ECO:0000313" key="3">
    <source>
        <dbReference type="EMBL" id="CRY96186.1"/>
    </source>
</evidence>
<name>A0A0H5Q2D3_9ZZZZ</name>
<reference evidence="3" key="2">
    <citation type="submission" date="2015-07" db="EMBL/GenBank/DDBJ databases">
        <title>Plasmids, circular viruses and viroids from rat gut.</title>
        <authorList>
            <person name="Jorgensen T.J."/>
            <person name="Hansen M.A."/>
            <person name="Xu Z."/>
            <person name="Tabak M.A."/>
            <person name="Sorensen S.J."/>
            <person name="Hansen L.H."/>
        </authorList>
    </citation>
    <scope>NUCLEOTIDE SEQUENCE</scope>
    <source>
        <strain evidence="3">RGFK0970</strain>
    </source>
</reference>
<feature type="region of interest" description="Disordered" evidence="1">
    <location>
        <begin position="77"/>
        <end position="110"/>
    </location>
</feature>
<accession>A0A0H5Q2D3</accession>
<organism evidence="3">
    <name type="scientific">uncultured prokaryote</name>
    <dbReference type="NCBI Taxonomy" id="198431"/>
    <lineage>
        <taxon>unclassified sequences</taxon>
        <taxon>environmental samples</taxon>
    </lineage>
</organism>
<dbReference type="EMBL" id="LN853567">
    <property type="protein sequence ID" value="CRY96186.1"/>
    <property type="molecule type" value="Genomic_DNA"/>
</dbReference>
<keyword evidence="2" id="KW-0472">Membrane</keyword>
<feature type="transmembrane region" description="Helical" evidence="2">
    <location>
        <begin position="62"/>
        <end position="80"/>
    </location>
</feature>
<keyword evidence="2" id="KW-1133">Transmembrane helix</keyword>
<sequence>MKRRYNRESVRRSVSCALAVGLLLASCSSGQQLQGVYVGTTVGTLVGSSVGALMGGYRGHELGQLVGAAAGGAIGAMATAPRDKRRSERKEAADVERPTKKRAKVSSVPTSTESVCAESASEIKVSTPSSASESPLVLRNLRYIDDGRNQTLNRKEGSKLIFELINTTQTPVKGIVPYVSEP</sequence>
<evidence type="ECO:0000256" key="1">
    <source>
        <dbReference type="SAM" id="MobiDB-lite"/>
    </source>
</evidence>
<evidence type="ECO:0008006" key="4">
    <source>
        <dbReference type="Google" id="ProtNLM"/>
    </source>
</evidence>
<protein>
    <recommendedName>
        <fullName evidence="4">Glycine zipper domain-containing protein</fullName>
    </recommendedName>
</protein>